<dbReference type="SUPFAM" id="SSF52266">
    <property type="entry name" value="SGNH hydrolase"/>
    <property type="match status" value="1"/>
</dbReference>
<dbReference type="PANTHER" id="PTHR45648:SF22">
    <property type="entry name" value="GDSL LIPASE_ACYLHYDROLASE FAMILY PROTEIN (AFU_ORTHOLOGUE AFUA_4G14700)"/>
    <property type="match status" value="1"/>
</dbReference>
<dbReference type="GO" id="GO:0006629">
    <property type="term" value="P:lipid metabolic process"/>
    <property type="evidence" value="ECO:0007669"/>
    <property type="project" value="InterPro"/>
</dbReference>
<evidence type="ECO:0000256" key="2">
    <source>
        <dbReference type="SAM" id="SignalP"/>
    </source>
</evidence>
<proteinExistence type="predicted"/>
<accession>A0A166IU38</accession>
<evidence type="ECO:0000313" key="3">
    <source>
        <dbReference type="EMBL" id="KZL48848.1"/>
    </source>
</evidence>
<dbReference type="EMBL" id="LWAJ01000217">
    <property type="protein sequence ID" value="KZL48848.1"/>
    <property type="molecule type" value="Genomic_DNA"/>
</dbReference>
<evidence type="ECO:0000256" key="1">
    <source>
        <dbReference type="ARBA" id="ARBA00022801"/>
    </source>
</evidence>
<comment type="caution">
    <text evidence="3">The sequence shown here is derived from an EMBL/GenBank/DDBJ whole genome shotgun (WGS) entry which is preliminary data.</text>
</comment>
<dbReference type="Gene3D" id="3.40.50.1110">
    <property type="entry name" value="SGNH hydrolase"/>
    <property type="match status" value="1"/>
</dbReference>
<dbReference type="RefSeq" id="WP_063873592.1">
    <property type="nucleotide sequence ID" value="NZ_CAWMRI010000217.1"/>
</dbReference>
<keyword evidence="1" id="KW-0378">Hydrolase</keyword>
<dbReference type="InterPro" id="IPR036514">
    <property type="entry name" value="SGNH_hydro_sf"/>
</dbReference>
<dbReference type="GO" id="GO:0016298">
    <property type="term" value="F:lipase activity"/>
    <property type="evidence" value="ECO:0007669"/>
    <property type="project" value="InterPro"/>
</dbReference>
<dbReference type="PANTHER" id="PTHR45648">
    <property type="entry name" value="GDSL LIPASE/ACYLHYDROLASE FAMILY PROTEIN (AFU_ORTHOLOGUE AFUA_4G14700)"/>
    <property type="match status" value="1"/>
</dbReference>
<gene>
    <name evidence="3" type="ORF">A2T98_15780</name>
</gene>
<dbReference type="OrthoDB" id="5292073at2"/>
<dbReference type="PROSITE" id="PS01098">
    <property type="entry name" value="LIPASE_GDSL_SER"/>
    <property type="match status" value="1"/>
</dbReference>
<feature type="signal peptide" evidence="2">
    <location>
        <begin position="1"/>
        <end position="23"/>
    </location>
</feature>
<dbReference type="Pfam" id="PF00657">
    <property type="entry name" value="Lipase_GDSL"/>
    <property type="match status" value="1"/>
</dbReference>
<keyword evidence="2" id="KW-0732">Signal</keyword>
<name>A0A166IU38_NODSP</name>
<protein>
    <submittedName>
        <fullName evidence="3">GDSL family lipase</fullName>
    </submittedName>
</protein>
<feature type="chain" id="PRO_5007875468" evidence="2">
    <location>
        <begin position="24"/>
        <end position="355"/>
    </location>
</feature>
<dbReference type="CDD" id="cd01846">
    <property type="entry name" value="fatty_acyltransferase_like"/>
    <property type="match status" value="1"/>
</dbReference>
<dbReference type="AlphaFoldDB" id="A0A166IU38"/>
<dbReference type="Proteomes" id="UP000076555">
    <property type="component" value="Unassembled WGS sequence"/>
</dbReference>
<evidence type="ECO:0000313" key="4">
    <source>
        <dbReference type="Proteomes" id="UP000076555"/>
    </source>
</evidence>
<reference evidence="3 4" key="1">
    <citation type="submission" date="2016-04" db="EMBL/GenBank/DDBJ databases">
        <title>Draft Genome Assembly of the Bloom-forming Cyanobacterium Nodularia spumigena Strain CENA596 in Shrimp Production Ponds.</title>
        <authorList>
            <person name="Popin R.V."/>
            <person name="Rigonato J."/>
            <person name="Abreu V.A."/>
            <person name="Andreote A.P."/>
            <person name="Silveira S.B."/>
            <person name="Odebrecht C."/>
            <person name="Fiore M.F."/>
        </authorList>
    </citation>
    <scope>NUCLEOTIDE SEQUENCE [LARGE SCALE GENOMIC DNA]</scope>
    <source>
        <strain evidence="3 4">CENA596</strain>
    </source>
</reference>
<organism evidence="3 4">
    <name type="scientific">Nodularia spumigena CENA596</name>
    <dbReference type="NCBI Taxonomy" id="1819295"/>
    <lineage>
        <taxon>Bacteria</taxon>
        <taxon>Bacillati</taxon>
        <taxon>Cyanobacteriota</taxon>
        <taxon>Cyanophyceae</taxon>
        <taxon>Nostocales</taxon>
        <taxon>Nodulariaceae</taxon>
        <taxon>Nodularia</taxon>
    </lineage>
</organism>
<sequence length="355" mass="38190">MKKIFVAAGFAFCSVLLPFKALAADFSNFYIFGDSLSDTGNIFNFTQQSLPPSPPYFNGRFSNDQIWVDYLGDKLNLNPIPFSENPDFINDSVNFAVGGASSSLGNSVVPSAPLPGVLEQVSLFTQPFLTANQQIDPNALYAVWGGGNDYLFGGNFNTEQTVQNLSTSIDFLATAGAKNIILFNLPNLGATPLALATQQSQILTDLTIDHNNKLAESLSIFKSNNPEINLFDIDVFSLFSKIGNNPAEFGFSNVTNPCVVGDLTNILSVCDVAKQNEFLFFDSVHPTTTAHSLLADAAFLALEPQSVPEPGYILGMLAFGALGAAGVLKRQQKKFAFTPASPALFAQSSHTRVEN</sequence>
<dbReference type="InterPro" id="IPR008265">
    <property type="entry name" value="Lipase_GDSL_AS"/>
</dbReference>
<dbReference type="InterPro" id="IPR051058">
    <property type="entry name" value="GDSL_Est/Lipase"/>
</dbReference>
<dbReference type="InterPro" id="IPR001087">
    <property type="entry name" value="GDSL"/>
</dbReference>